<gene>
    <name evidence="1" type="ORF">SAMN04487996_118192</name>
</gene>
<keyword evidence="2" id="KW-1185">Reference proteome</keyword>
<evidence type="ECO:0000313" key="2">
    <source>
        <dbReference type="Proteomes" id="UP000198748"/>
    </source>
</evidence>
<organism evidence="1 2">
    <name type="scientific">Dyadobacter soli</name>
    <dbReference type="NCBI Taxonomy" id="659014"/>
    <lineage>
        <taxon>Bacteria</taxon>
        <taxon>Pseudomonadati</taxon>
        <taxon>Bacteroidota</taxon>
        <taxon>Cytophagia</taxon>
        <taxon>Cytophagales</taxon>
        <taxon>Spirosomataceae</taxon>
        <taxon>Dyadobacter</taxon>
    </lineage>
</organism>
<dbReference type="RefSeq" id="WP_090156185.1">
    <property type="nucleotide sequence ID" value="NZ_FNAN01000018.1"/>
</dbReference>
<dbReference type="OrthoDB" id="1494966at2"/>
<proteinExistence type="predicted"/>
<dbReference type="EMBL" id="FNAN01000018">
    <property type="protein sequence ID" value="SDG43730.1"/>
    <property type="molecule type" value="Genomic_DNA"/>
</dbReference>
<dbReference type="Proteomes" id="UP000198748">
    <property type="component" value="Unassembled WGS sequence"/>
</dbReference>
<name>A0A1G7UAE0_9BACT</name>
<protein>
    <submittedName>
        <fullName evidence="1">Uncharacterized protein</fullName>
    </submittedName>
</protein>
<reference evidence="2" key="1">
    <citation type="submission" date="2016-10" db="EMBL/GenBank/DDBJ databases">
        <authorList>
            <person name="Varghese N."/>
            <person name="Submissions S."/>
        </authorList>
    </citation>
    <scope>NUCLEOTIDE SEQUENCE [LARGE SCALE GENOMIC DNA]</scope>
    <source>
        <strain evidence="2">DSM 25329</strain>
    </source>
</reference>
<evidence type="ECO:0000313" key="1">
    <source>
        <dbReference type="EMBL" id="SDG43730.1"/>
    </source>
</evidence>
<accession>A0A1G7UAE0</accession>
<sequence length="216" mass="25230">MNNNRAYKWLTEKLSDKENFSSVKIDDCGIMNISRIEGPKLRLIGSSLEIFTLNDVVNLADLDHIDFILHVHKDPFIYGEVFEYLDSKRKVVGGYGDVFRIVERHHNWPYLPKDVQFIKRGLEQHDKVKNVRRLDTKRYEVSRYGLETVTIVAVDDYDIVAESIRSTLDKYKKFDAVFKANPYGKISSSAYNLARNLNIKVLRWSELLGQLNNKWN</sequence>
<dbReference type="AlphaFoldDB" id="A0A1G7UAE0"/>